<dbReference type="EMBL" id="CAEZXO010000002">
    <property type="protein sequence ID" value="CAB4686366.1"/>
    <property type="molecule type" value="Genomic_DNA"/>
</dbReference>
<dbReference type="InterPro" id="IPR000601">
    <property type="entry name" value="PKD_dom"/>
</dbReference>
<evidence type="ECO:0000313" key="4">
    <source>
        <dbReference type="EMBL" id="CAB4686366.1"/>
    </source>
</evidence>
<feature type="transmembrane region" description="Helical" evidence="1">
    <location>
        <begin position="42"/>
        <end position="59"/>
    </location>
</feature>
<dbReference type="EMBL" id="CAFBOC010000015">
    <property type="protein sequence ID" value="CAB4983647.1"/>
    <property type="molecule type" value="Genomic_DNA"/>
</dbReference>
<evidence type="ECO:0000313" key="9">
    <source>
        <dbReference type="EMBL" id="CAB4938129.1"/>
    </source>
</evidence>
<evidence type="ECO:0000313" key="8">
    <source>
        <dbReference type="EMBL" id="CAB4867755.1"/>
    </source>
</evidence>
<organism evidence="9">
    <name type="scientific">freshwater metagenome</name>
    <dbReference type="NCBI Taxonomy" id="449393"/>
    <lineage>
        <taxon>unclassified sequences</taxon>
        <taxon>metagenomes</taxon>
        <taxon>ecological metagenomes</taxon>
    </lineage>
</organism>
<dbReference type="EMBL" id="CAFABH010000004">
    <property type="protein sequence ID" value="CAB4823171.1"/>
    <property type="molecule type" value="Genomic_DNA"/>
</dbReference>
<keyword evidence="1" id="KW-0812">Transmembrane</keyword>
<accession>A0A6J7J4T4</accession>
<feature type="transmembrane region" description="Helical" evidence="1">
    <location>
        <begin position="12"/>
        <end position="30"/>
    </location>
</feature>
<evidence type="ECO:0000259" key="2">
    <source>
        <dbReference type="PROSITE" id="PS50093"/>
    </source>
</evidence>
<proteinExistence type="predicted"/>
<evidence type="ECO:0000313" key="5">
    <source>
        <dbReference type="EMBL" id="CAB4717514.1"/>
    </source>
</evidence>
<dbReference type="AlphaFoldDB" id="A0A6J7J4T4"/>
<gene>
    <name evidence="4" type="ORF">UFOPK2510_00334</name>
    <name evidence="5" type="ORF">UFOPK2718_00219</name>
    <name evidence="6" type="ORF">UFOPK2936_00524</name>
    <name evidence="7" type="ORF">UFOPK3174_00354</name>
    <name evidence="8" type="ORF">UFOPK3328_00868</name>
    <name evidence="9" type="ORF">UFOPK3779_00329</name>
    <name evidence="10" type="ORF">UFOPK3913_01302</name>
    <name evidence="3" type="ORF">UFOPK4107_00146</name>
</gene>
<protein>
    <submittedName>
        <fullName evidence="9">Unannotated protein</fullName>
    </submittedName>
</protein>
<dbReference type="InterPro" id="IPR013783">
    <property type="entry name" value="Ig-like_fold"/>
</dbReference>
<evidence type="ECO:0000313" key="6">
    <source>
        <dbReference type="EMBL" id="CAB4776131.1"/>
    </source>
</evidence>
<keyword evidence="1" id="KW-1133">Transmembrane helix</keyword>
<dbReference type="EMBL" id="CAESAE010000001">
    <property type="protein sequence ID" value="CAB4330605.1"/>
    <property type="molecule type" value="Genomic_DNA"/>
</dbReference>
<dbReference type="EMBL" id="CAFBNH010000002">
    <property type="protein sequence ID" value="CAB4938129.1"/>
    <property type="molecule type" value="Genomic_DNA"/>
</dbReference>
<dbReference type="EMBL" id="CAEZYM010000002">
    <property type="protein sequence ID" value="CAB4717514.1"/>
    <property type="molecule type" value="Genomic_DNA"/>
</dbReference>
<dbReference type="Gene3D" id="2.60.40.10">
    <property type="entry name" value="Immunoglobulins"/>
    <property type="match status" value="1"/>
</dbReference>
<dbReference type="EMBL" id="CAFBLD010000005">
    <property type="protein sequence ID" value="CAB4867755.1"/>
    <property type="molecule type" value="Genomic_DNA"/>
</dbReference>
<reference evidence="9" key="1">
    <citation type="submission" date="2020-05" db="EMBL/GenBank/DDBJ databases">
        <authorList>
            <person name="Chiriac C."/>
            <person name="Salcher M."/>
            <person name="Ghai R."/>
            <person name="Kavagutti S V."/>
        </authorList>
    </citation>
    <scope>NUCLEOTIDE SEQUENCE</scope>
</reference>
<evidence type="ECO:0000313" key="10">
    <source>
        <dbReference type="EMBL" id="CAB4983647.1"/>
    </source>
</evidence>
<evidence type="ECO:0000313" key="3">
    <source>
        <dbReference type="EMBL" id="CAB4330605.1"/>
    </source>
</evidence>
<sequence>MCHGSTVELQVGSLHSCVLIALHFLVLFYARGMEHHIFMTRLIPIALICPFLITPSHLISEPAIAQDCSTKACIDVYTQNGEVIIVGKKGSGIKNATAKPTPKPTHSGAARPVIKPKVGAKPKVLLSPASTKKTVVRRVLPRKSTPGKTVIRKSSPSNTSGVSLNDRLVKLLPIANIFHQPTQGAIVNVPMIYWCGLPELFNARVAIVGEVVDVAMRPSFVWSFGDGSIYATTKAGAAYPNQEISHSYSHAGTFIVAMVATWGGTWTHNGVARAITGTVRKVSISTVNVANAPLKLAS</sequence>
<dbReference type="SUPFAM" id="SSF49299">
    <property type="entry name" value="PKD domain"/>
    <property type="match status" value="1"/>
</dbReference>
<evidence type="ECO:0000256" key="1">
    <source>
        <dbReference type="SAM" id="Phobius"/>
    </source>
</evidence>
<dbReference type="EMBL" id="CAEZZW010000002">
    <property type="protein sequence ID" value="CAB4776131.1"/>
    <property type="molecule type" value="Genomic_DNA"/>
</dbReference>
<name>A0A6J7J4T4_9ZZZZ</name>
<dbReference type="InterPro" id="IPR035986">
    <property type="entry name" value="PKD_dom_sf"/>
</dbReference>
<dbReference type="PROSITE" id="PS50093">
    <property type="entry name" value="PKD"/>
    <property type="match status" value="1"/>
</dbReference>
<keyword evidence="1" id="KW-0472">Membrane</keyword>
<feature type="domain" description="PKD" evidence="2">
    <location>
        <begin position="219"/>
        <end position="261"/>
    </location>
</feature>
<evidence type="ECO:0000313" key="7">
    <source>
        <dbReference type="EMBL" id="CAB4823171.1"/>
    </source>
</evidence>